<keyword evidence="4" id="KW-1185">Reference proteome</keyword>
<evidence type="ECO:0000256" key="1">
    <source>
        <dbReference type="SAM" id="SignalP"/>
    </source>
</evidence>
<accession>A0ABS1WIE5</accession>
<sequence>MNFKLGLLLFLFGFNCFANDGAYYASGNQLIPINETDVTVTKEVLTLVRKVVDGETYVYVTVDYTFFNSGKNKTILVGFEAPSPFGDVNGYPKNGAHPYISNFDVIMNNQFLKHKTAMVNTNNYYINGAIDAKTEAEVIGEDFNSNSPEFYYVYYFNANFKPGINTIKHTYRFNMSGSVLERYSFDYILTAANRWGNNQIDDFTLNIDMGNNQDFNISNTFFEDKKEWSIEDGRVFNHVNEYSKAKDTKFITNSGIISFKKKNFKPKGELSLYSSATYMKDYYDVFDYTKHNLPHDIIFYKEDNKTCTKSIDEDSYKILRNLPFAIKGYVFKTKVIQDYYLTQSWYKPNPNYVAKLETLSNQVMDWLTLVKSNTWE</sequence>
<protein>
    <submittedName>
        <fullName evidence="3">YARHG domain-containing protein</fullName>
    </submittedName>
</protein>
<dbReference type="SMART" id="SM01324">
    <property type="entry name" value="YARHG"/>
    <property type="match status" value="1"/>
</dbReference>
<gene>
    <name evidence="3" type="ORF">JAO71_03565</name>
</gene>
<reference evidence="3 4" key="1">
    <citation type="submission" date="2020-12" db="EMBL/GenBank/DDBJ databases">
        <title>Olleya sediminilitoris sp. nov., isolated from a tidal flat.</title>
        <authorList>
            <person name="Park S."/>
            <person name="Yoon J.-H."/>
        </authorList>
    </citation>
    <scope>NUCLEOTIDE SEQUENCE [LARGE SCALE GENOMIC DNA]</scope>
    <source>
        <strain evidence="3 4">YSTF-M6</strain>
    </source>
</reference>
<keyword evidence="1" id="KW-0732">Signal</keyword>
<dbReference type="Proteomes" id="UP000605013">
    <property type="component" value="Unassembled WGS sequence"/>
</dbReference>
<evidence type="ECO:0000313" key="3">
    <source>
        <dbReference type="EMBL" id="MBL7558872.1"/>
    </source>
</evidence>
<organism evidence="3 4">
    <name type="scientific">Olleya sediminilitoris</name>
    <dbReference type="NCBI Taxonomy" id="2795739"/>
    <lineage>
        <taxon>Bacteria</taxon>
        <taxon>Pseudomonadati</taxon>
        <taxon>Bacteroidota</taxon>
        <taxon>Flavobacteriia</taxon>
        <taxon>Flavobacteriales</taxon>
        <taxon>Flavobacteriaceae</taxon>
    </lineage>
</organism>
<name>A0ABS1WIE5_9FLAO</name>
<dbReference type="Gene3D" id="1.20.58.1690">
    <property type="match status" value="1"/>
</dbReference>
<dbReference type="Pfam" id="PF13308">
    <property type="entry name" value="YARHG"/>
    <property type="match status" value="1"/>
</dbReference>
<dbReference type="InterPro" id="IPR025582">
    <property type="entry name" value="YARHG_dom"/>
</dbReference>
<feature type="signal peptide" evidence="1">
    <location>
        <begin position="1"/>
        <end position="18"/>
    </location>
</feature>
<proteinExistence type="predicted"/>
<dbReference type="EMBL" id="JAEMEF010000002">
    <property type="protein sequence ID" value="MBL7558872.1"/>
    <property type="molecule type" value="Genomic_DNA"/>
</dbReference>
<evidence type="ECO:0000313" key="4">
    <source>
        <dbReference type="Proteomes" id="UP000605013"/>
    </source>
</evidence>
<comment type="caution">
    <text evidence="3">The sequence shown here is derived from an EMBL/GenBank/DDBJ whole genome shotgun (WGS) entry which is preliminary data.</text>
</comment>
<dbReference type="Gene3D" id="2.60.40.3680">
    <property type="match status" value="1"/>
</dbReference>
<dbReference type="RefSeq" id="WP_202998886.1">
    <property type="nucleotide sequence ID" value="NZ_JAEMEF010000002.1"/>
</dbReference>
<evidence type="ECO:0000259" key="2">
    <source>
        <dbReference type="SMART" id="SM01324"/>
    </source>
</evidence>
<feature type="chain" id="PRO_5046306140" evidence="1">
    <location>
        <begin position="19"/>
        <end position="376"/>
    </location>
</feature>
<feature type="domain" description="YARHG" evidence="2">
    <location>
        <begin position="295"/>
        <end position="373"/>
    </location>
</feature>
<dbReference type="InterPro" id="IPR038434">
    <property type="entry name" value="YARHG_sf"/>
</dbReference>